<protein>
    <submittedName>
        <fullName evidence="4">FHA domain-containing protein</fullName>
    </submittedName>
</protein>
<keyword evidence="1" id="KW-0597">Phosphoprotein</keyword>
<name>A0ABU7V8F6_9MICO</name>
<dbReference type="Proteomes" id="UP001351900">
    <property type="component" value="Unassembled WGS sequence"/>
</dbReference>
<gene>
    <name evidence="4" type="ORF">V2V91_12605</name>
</gene>
<dbReference type="InterPro" id="IPR008984">
    <property type="entry name" value="SMAD_FHA_dom_sf"/>
</dbReference>
<evidence type="ECO:0000313" key="5">
    <source>
        <dbReference type="Proteomes" id="UP001351900"/>
    </source>
</evidence>
<feature type="region of interest" description="Disordered" evidence="2">
    <location>
        <begin position="176"/>
        <end position="228"/>
    </location>
</feature>
<proteinExistence type="predicted"/>
<evidence type="ECO:0000256" key="2">
    <source>
        <dbReference type="SAM" id="MobiDB-lite"/>
    </source>
</evidence>
<sequence length="436" mass="46183">MTGWTYMRGDHPAIIQGSTCVAFGGVHGEERARAVLPMMTADTPLEDLLDVVLQTGIGALPDFFVGRVEDGTLTAMLRGAAVLTIEDDRWRRSTVDGLGARTWREVAFDGVTRLAVCFDRQLVRADLRAIPDRERTARPGALAISEIVFRRPDAPLRLMTVTHAARGGLSAETEDFPAHLFDDGSSASSPTEQPATVAQHSAAPAPTSAGDPEPTSPPRSQEEAETDRYRFDDLFGSTRFFGVEAAAVRAEEVEDEVASSPAAILPTPSSTAGGHAMSPAASDEMSAEVSGLVCATGHPNPPTRATCVVCAIPLTGAQPARTSRPQGMLRLPDGRHLPIDAQMIIGRSPRAERSEGWALPTLVKIEGASSDVSRNHARIGVEGWNVVIEDLGSTNGTVILATDGTIRRLRGGETALLSAGVVVDLGGVRIHVEDVP</sequence>
<dbReference type="SMART" id="SM00240">
    <property type="entry name" value="FHA"/>
    <property type="match status" value="1"/>
</dbReference>
<keyword evidence="5" id="KW-1185">Reference proteome</keyword>
<dbReference type="SUPFAM" id="SSF49879">
    <property type="entry name" value="SMAD/FHA domain"/>
    <property type="match status" value="1"/>
</dbReference>
<accession>A0ABU7V8F6</accession>
<dbReference type="Pfam" id="PF00498">
    <property type="entry name" value="FHA"/>
    <property type="match status" value="1"/>
</dbReference>
<dbReference type="CDD" id="cd00060">
    <property type="entry name" value="FHA"/>
    <property type="match status" value="1"/>
</dbReference>
<dbReference type="InterPro" id="IPR000253">
    <property type="entry name" value="FHA_dom"/>
</dbReference>
<dbReference type="EMBL" id="JAZHOV010000007">
    <property type="protein sequence ID" value="MEF2255966.1"/>
    <property type="molecule type" value="Genomic_DNA"/>
</dbReference>
<dbReference type="PROSITE" id="PS50006">
    <property type="entry name" value="FHA_DOMAIN"/>
    <property type="match status" value="1"/>
</dbReference>
<evidence type="ECO:0000256" key="1">
    <source>
        <dbReference type="ARBA" id="ARBA00022553"/>
    </source>
</evidence>
<feature type="domain" description="FHA" evidence="3">
    <location>
        <begin position="343"/>
        <end position="399"/>
    </location>
</feature>
<reference evidence="4 5" key="1">
    <citation type="submission" date="2024-01" db="EMBL/GenBank/DDBJ databases">
        <title>the genome sequence of strain Microbacterium schleiferi NBRC 15075.</title>
        <authorList>
            <person name="Ding Y."/>
            <person name="Zhang G."/>
        </authorList>
    </citation>
    <scope>NUCLEOTIDE SEQUENCE [LARGE SCALE GENOMIC DNA]</scope>
    <source>
        <strain evidence="4 5">NBRC 15075</strain>
    </source>
</reference>
<comment type="caution">
    <text evidence="4">The sequence shown here is derived from an EMBL/GenBank/DDBJ whole genome shotgun (WGS) entry which is preliminary data.</text>
</comment>
<evidence type="ECO:0000259" key="3">
    <source>
        <dbReference type="PROSITE" id="PS50006"/>
    </source>
</evidence>
<feature type="region of interest" description="Disordered" evidence="2">
    <location>
        <begin position="259"/>
        <end position="282"/>
    </location>
</feature>
<evidence type="ECO:0000313" key="4">
    <source>
        <dbReference type="EMBL" id="MEF2255966.1"/>
    </source>
</evidence>
<dbReference type="Gene3D" id="2.60.200.20">
    <property type="match status" value="1"/>
</dbReference>
<dbReference type="RefSeq" id="WP_331792108.1">
    <property type="nucleotide sequence ID" value="NZ_BAAAUO010000012.1"/>
</dbReference>
<feature type="compositionally biased region" description="Polar residues" evidence="2">
    <location>
        <begin position="185"/>
        <end position="199"/>
    </location>
</feature>
<organism evidence="4 5">
    <name type="scientific">Microbacterium schleiferi</name>
    <dbReference type="NCBI Taxonomy" id="69362"/>
    <lineage>
        <taxon>Bacteria</taxon>
        <taxon>Bacillati</taxon>
        <taxon>Actinomycetota</taxon>
        <taxon>Actinomycetes</taxon>
        <taxon>Micrococcales</taxon>
        <taxon>Microbacteriaceae</taxon>
        <taxon>Microbacterium</taxon>
    </lineage>
</organism>